<evidence type="ECO:0000313" key="1">
    <source>
        <dbReference type="EMBL" id="GAH44662.1"/>
    </source>
</evidence>
<organism evidence="1">
    <name type="scientific">marine sediment metagenome</name>
    <dbReference type="NCBI Taxonomy" id="412755"/>
    <lineage>
        <taxon>unclassified sequences</taxon>
        <taxon>metagenomes</taxon>
        <taxon>ecological metagenomes</taxon>
    </lineage>
</organism>
<dbReference type="EMBL" id="BARU01012768">
    <property type="protein sequence ID" value="GAH44662.1"/>
    <property type="molecule type" value="Genomic_DNA"/>
</dbReference>
<reference evidence="1" key="1">
    <citation type="journal article" date="2014" name="Front. Microbiol.">
        <title>High frequency of phylogenetically diverse reductive dehalogenase-homologous genes in deep subseafloor sedimentary metagenomes.</title>
        <authorList>
            <person name="Kawai M."/>
            <person name="Futagami T."/>
            <person name="Toyoda A."/>
            <person name="Takaki Y."/>
            <person name="Nishi S."/>
            <person name="Hori S."/>
            <person name="Arai W."/>
            <person name="Tsubouchi T."/>
            <person name="Morono Y."/>
            <person name="Uchiyama I."/>
            <person name="Ito T."/>
            <person name="Fujiyama A."/>
            <person name="Inagaki F."/>
            <person name="Takami H."/>
        </authorList>
    </citation>
    <scope>NUCLEOTIDE SEQUENCE</scope>
    <source>
        <strain evidence="1">Expedition CK06-06</strain>
    </source>
</reference>
<protein>
    <submittedName>
        <fullName evidence="1">Uncharacterized protein</fullName>
    </submittedName>
</protein>
<feature type="non-terminal residue" evidence="1">
    <location>
        <position position="32"/>
    </location>
</feature>
<dbReference type="AlphaFoldDB" id="X1FI74"/>
<sequence>MRGTYAIIMELGSDKRISVGKLGKINFKKGYY</sequence>
<proteinExistence type="predicted"/>
<comment type="caution">
    <text evidence="1">The sequence shown here is derived from an EMBL/GenBank/DDBJ whole genome shotgun (WGS) entry which is preliminary data.</text>
</comment>
<gene>
    <name evidence="1" type="ORF">S03H2_23387</name>
</gene>
<accession>X1FI74</accession>
<name>X1FI74_9ZZZZ</name>